<dbReference type="Proteomes" id="UP001283341">
    <property type="component" value="Unassembled WGS sequence"/>
</dbReference>
<evidence type="ECO:0000256" key="1">
    <source>
        <dbReference type="SAM" id="SignalP"/>
    </source>
</evidence>
<organism evidence="2 3">
    <name type="scientific">Apodospora peruviana</name>
    <dbReference type="NCBI Taxonomy" id="516989"/>
    <lineage>
        <taxon>Eukaryota</taxon>
        <taxon>Fungi</taxon>
        <taxon>Dikarya</taxon>
        <taxon>Ascomycota</taxon>
        <taxon>Pezizomycotina</taxon>
        <taxon>Sordariomycetes</taxon>
        <taxon>Sordariomycetidae</taxon>
        <taxon>Sordariales</taxon>
        <taxon>Lasiosphaeriaceae</taxon>
        <taxon>Apodospora</taxon>
    </lineage>
</organism>
<feature type="chain" id="PRO_5041908964" evidence="1">
    <location>
        <begin position="22"/>
        <end position="260"/>
    </location>
</feature>
<proteinExistence type="predicted"/>
<feature type="signal peptide" evidence="1">
    <location>
        <begin position="1"/>
        <end position="21"/>
    </location>
</feature>
<comment type="caution">
    <text evidence="2">The sequence shown here is derived from an EMBL/GenBank/DDBJ whole genome shotgun (WGS) entry which is preliminary data.</text>
</comment>
<reference evidence="2" key="2">
    <citation type="submission" date="2023-06" db="EMBL/GenBank/DDBJ databases">
        <authorList>
            <consortium name="Lawrence Berkeley National Laboratory"/>
            <person name="Haridas S."/>
            <person name="Hensen N."/>
            <person name="Bonometti L."/>
            <person name="Westerberg I."/>
            <person name="Brannstrom I.O."/>
            <person name="Guillou S."/>
            <person name="Cros-Aarteil S."/>
            <person name="Calhoun S."/>
            <person name="Kuo A."/>
            <person name="Mondo S."/>
            <person name="Pangilinan J."/>
            <person name="Riley R."/>
            <person name="Labutti K."/>
            <person name="Andreopoulos B."/>
            <person name="Lipzen A."/>
            <person name="Chen C."/>
            <person name="Yanf M."/>
            <person name="Daum C."/>
            <person name="Ng V."/>
            <person name="Clum A."/>
            <person name="Steindorff A."/>
            <person name="Ohm R."/>
            <person name="Martin F."/>
            <person name="Silar P."/>
            <person name="Natvig D."/>
            <person name="Lalanne C."/>
            <person name="Gautier V."/>
            <person name="Ament-Velasquez S.L."/>
            <person name="Kruys A."/>
            <person name="Hutchinson M.I."/>
            <person name="Powell A.J."/>
            <person name="Barry K."/>
            <person name="Miller A.N."/>
            <person name="Grigoriev I.V."/>
            <person name="Debuchy R."/>
            <person name="Gladieux P."/>
            <person name="Thoren M.H."/>
            <person name="Johannesson H."/>
        </authorList>
    </citation>
    <scope>NUCLEOTIDE SEQUENCE</scope>
    <source>
        <strain evidence="2">CBS 118394</strain>
    </source>
</reference>
<name>A0AAE0M3V1_9PEZI</name>
<protein>
    <submittedName>
        <fullName evidence="2">Uncharacterized protein</fullName>
    </submittedName>
</protein>
<reference evidence="2" key="1">
    <citation type="journal article" date="2023" name="Mol. Phylogenet. Evol.">
        <title>Genome-scale phylogeny and comparative genomics of the fungal order Sordariales.</title>
        <authorList>
            <person name="Hensen N."/>
            <person name="Bonometti L."/>
            <person name="Westerberg I."/>
            <person name="Brannstrom I.O."/>
            <person name="Guillou S."/>
            <person name="Cros-Aarteil S."/>
            <person name="Calhoun S."/>
            <person name="Haridas S."/>
            <person name="Kuo A."/>
            <person name="Mondo S."/>
            <person name="Pangilinan J."/>
            <person name="Riley R."/>
            <person name="LaButti K."/>
            <person name="Andreopoulos B."/>
            <person name="Lipzen A."/>
            <person name="Chen C."/>
            <person name="Yan M."/>
            <person name="Daum C."/>
            <person name="Ng V."/>
            <person name="Clum A."/>
            <person name="Steindorff A."/>
            <person name="Ohm R.A."/>
            <person name="Martin F."/>
            <person name="Silar P."/>
            <person name="Natvig D.O."/>
            <person name="Lalanne C."/>
            <person name="Gautier V."/>
            <person name="Ament-Velasquez S.L."/>
            <person name="Kruys A."/>
            <person name="Hutchinson M.I."/>
            <person name="Powell A.J."/>
            <person name="Barry K."/>
            <person name="Miller A.N."/>
            <person name="Grigoriev I.V."/>
            <person name="Debuchy R."/>
            <person name="Gladieux P."/>
            <person name="Hiltunen Thoren M."/>
            <person name="Johannesson H."/>
        </authorList>
    </citation>
    <scope>NUCLEOTIDE SEQUENCE</scope>
    <source>
        <strain evidence="2">CBS 118394</strain>
    </source>
</reference>
<keyword evidence="3" id="KW-1185">Reference proteome</keyword>
<evidence type="ECO:0000313" key="2">
    <source>
        <dbReference type="EMBL" id="KAK3318227.1"/>
    </source>
</evidence>
<accession>A0AAE0M3V1</accession>
<evidence type="ECO:0000313" key="3">
    <source>
        <dbReference type="Proteomes" id="UP001283341"/>
    </source>
</evidence>
<keyword evidence="1" id="KW-0732">Signal</keyword>
<sequence>MHFRNLLEITLAALSCQTVLGNPVASRRTNPLAARATVPKTRADAFANSGADFETWAKRMVDEGKMWYPEKRSVQVRNSNAKMETVVVRHADGSHSLGLERRKTNLKLNNIVCEGLGGKEEVYQKGREKFCRAMRDAIAGVARGFEFALQQALCNGGETCDFIVELGVTAWTAMAQLELPEECGPLFDQVREACSGLSGAAQVIVEGPRGELGDLCGPPTCMGDGVATNIGHFEAQFFEHDSGWRCPAPTDELVCKNELF</sequence>
<gene>
    <name evidence="2" type="ORF">B0H66DRAFT_228361</name>
</gene>
<dbReference type="EMBL" id="JAUEDM010000004">
    <property type="protein sequence ID" value="KAK3318227.1"/>
    <property type="molecule type" value="Genomic_DNA"/>
</dbReference>
<dbReference type="AlphaFoldDB" id="A0AAE0M3V1"/>